<feature type="signal peptide" evidence="4">
    <location>
        <begin position="1"/>
        <end position="22"/>
    </location>
</feature>
<evidence type="ECO:0000313" key="10">
    <source>
        <dbReference type="EMBL" id="GGI49375.1"/>
    </source>
</evidence>
<dbReference type="AlphaFoldDB" id="A0A917J540"/>
<organism evidence="10 11">
    <name type="scientific">Mucilaginibacter galii</name>
    <dbReference type="NCBI Taxonomy" id="2005073"/>
    <lineage>
        <taxon>Bacteria</taxon>
        <taxon>Pseudomonadati</taxon>
        <taxon>Bacteroidota</taxon>
        <taxon>Sphingobacteriia</taxon>
        <taxon>Sphingobacteriales</taxon>
        <taxon>Sphingobacteriaceae</taxon>
        <taxon>Mucilaginibacter</taxon>
    </lineage>
</organism>
<dbReference type="InterPro" id="IPR017853">
    <property type="entry name" value="GH"/>
</dbReference>
<reference evidence="10" key="2">
    <citation type="submission" date="2020-09" db="EMBL/GenBank/DDBJ databases">
        <authorList>
            <person name="Sun Q."/>
            <person name="Sedlacek I."/>
        </authorList>
    </citation>
    <scope>NUCLEOTIDE SEQUENCE</scope>
    <source>
        <strain evidence="10">CCM 8711</strain>
    </source>
</reference>
<dbReference type="GO" id="GO:0005975">
    <property type="term" value="P:carbohydrate metabolic process"/>
    <property type="evidence" value="ECO:0007669"/>
    <property type="project" value="InterPro"/>
</dbReference>
<dbReference type="SUPFAM" id="SSF51445">
    <property type="entry name" value="(Trans)glycosidases"/>
    <property type="match status" value="1"/>
</dbReference>
<keyword evidence="11" id="KW-1185">Reference proteome</keyword>
<evidence type="ECO:0000259" key="9">
    <source>
        <dbReference type="Pfam" id="PF16355"/>
    </source>
</evidence>
<dbReference type="Proteomes" id="UP000662074">
    <property type="component" value="Unassembled WGS sequence"/>
</dbReference>
<dbReference type="InterPro" id="IPR006101">
    <property type="entry name" value="Glyco_hydro_2"/>
</dbReference>
<protein>
    <submittedName>
        <fullName evidence="10">Beta-galactosidase</fullName>
    </submittedName>
</protein>
<dbReference type="Gene3D" id="2.60.40.10">
    <property type="entry name" value="Immunoglobulins"/>
    <property type="match status" value="2"/>
</dbReference>
<dbReference type="InterPro" id="IPR021720">
    <property type="entry name" value="Malectin_dom"/>
</dbReference>
<dbReference type="InterPro" id="IPR036156">
    <property type="entry name" value="Beta-gal/glucu_dom_sf"/>
</dbReference>
<dbReference type="Pfam" id="PF16355">
    <property type="entry name" value="DUF4982"/>
    <property type="match status" value="1"/>
</dbReference>
<dbReference type="InterPro" id="IPR006103">
    <property type="entry name" value="Glyco_hydro_2_cat"/>
</dbReference>
<feature type="domain" description="Malectin" evidence="8">
    <location>
        <begin position="768"/>
        <end position="883"/>
    </location>
</feature>
<feature type="chain" id="PRO_5037619002" evidence="4">
    <location>
        <begin position="23"/>
        <end position="900"/>
    </location>
</feature>
<keyword evidence="4" id="KW-0732">Signal</keyword>
<dbReference type="Gene3D" id="2.60.120.430">
    <property type="entry name" value="Galactose-binding lectin"/>
    <property type="match status" value="1"/>
</dbReference>
<dbReference type="Pfam" id="PF02836">
    <property type="entry name" value="Glyco_hydro_2_C"/>
    <property type="match status" value="1"/>
</dbReference>
<evidence type="ECO:0000313" key="11">
    <source>
        <dbReference type="Proteomes" id="UP000662074"/>
    </source>
</evidence>
<name>A0A917J540_9SPHI</name>
<feature type="domain" description="DUF4982" evidence="9">
    <location>
        <begin position="640"/>
        <end position="692"/>
    </location>
</feature>
<dbReference type="Gene3D" id="2.60.120.260">
    <property type="entry name" value="Galactose-binding domain-like"/>
    <property type="match status" value="1"/>
</dbReference>
<dbReference type="InterPro" id="IPR006102">
    <property type="entry name" value="Ig-like_GH2"/>
</dbReference>
<comment type="similarity">
    <text evidence="1">Belongs to the glycosyl hydrolase 2 family.</text>
</comment>
<evidence type="ECO:0000259" key="5">
    <source>
        <dbReference type="Pfam" id="PF00703"/>
    </source>
</evidence>
<evidence type="ECO:0000256" key="3">
    <source>
        <dbReference type="ARBA" id="ARBA00023295"/>
    </source>
</evidence>
<feature type="domain" description="Glycoside hydrolase family 2 catalytic" evidence="6">
    <location>
        <begin position="308"/>
        <end position="611"/>
    </location>
</feature>
<proteinExistence type="inferred from homology"/>
<dbReference type="Pfam" id="PF02837">
    <property type="entry name" value="Glyco_hydro_2_N"/>
    <property type="match status" value="1"/>
</dbReference>
<evidence type="ECO:0000256" key="1">
    <source>
        <dbReference type="ARBA" id="ARBA00007401"/>
    </source>
</evidence>
<dbReference type="Pfam" id="PF00703">
    <property type="entry name" value="Glyco_hydro_2"/>
    <property type="match status" value="1"/>
</dbReference>
<dbReference type="InterPro" id="IPR008979">
    <property type="entry name" value="Galactose-bd-like_sf"/>
</dbReference>
<feature type="domain" description="Glycosyl hydrolases family 2 sugar binding" evidence="7">
    <location>
        <begin position="69"/>
        <end position="177"/>
    </location>
</feature>
<keyword evidence="2" id="KW-0378">Hydrolase</keyword>
<dbReference type="EMBL" id="BMDO01000001">
    <property type="protein sequence ID" value="GGI49375.1"/>
    <property type="molecule type" value="Genomic_DNA"/>
</dbReference>
<evidence type="ECO:0000256" key="4">
    <source>
        <dbReference type="SAM" id="SignalP"/>
    </source>
</evidence>
<dbReference type="InterPro" id="IPR006104">
    <property type="entry name" value="Glyco_hydro_2_N"/>
</dbReference>
<comment type="caution">
    <text evidence="10">The sequence shown here is derived from an EMBL/GenBank/DDBJ whole genome shotgun (WGS) entry which is preliminary data.</text>
</comment>
<feature type="domain" description="Glycoside hydrolase family 2 immunoglobulin-like beta-sandwich" evidence="5">
    <location>
        <begin position="197"/>
        <end position="300"/>
    </location>
</feature>
<evidence type="ECO:0000259" key="7">
    <source>
        <dbReference type="Pfam" id="PF02837"/>
    </source>
</evidence>
<dbReference type="InterPro" id="IPR051913">
    <property type="entry name" value="GH2_Domain-Containing"/>
</dbReference>
<dbReference type="Pfam" id="PF11721">
    <property type="entry name" value="Malectin"/>
    <property type="match status" value="1"/>
</dbReference>
<dbReference type="Gene3D" id="3.20.20.80">
    <property type="entry name" value="Glycosidases"/>
    <property type="match status" value="1"/>
</dbReference>
<keyword evidence="3" id="KW-0326">Glycosidase</keyword>
<accession>A0A917J540</accession>
<dbReference type="SUPFAM" id="SSF49785">
    <property type="entry name" value="Galactose-binding domain-like"/>
    <property type="match status" value="1"/>
</dbReference>
<dbReference type="PANTHER" id="PTHR42732">
    <property type="entry name" value="BETA-GALACTOSIDASE"/>
    <property type="match status" value="1"/>
</dbReference>
<reference evidence="10" key="1">
    <citation type="journal article" date="2014" name="Int. J. Syst. Evol. Microbiol.">
        <title>Complete genome sequence of Corynebacterium casei LMG S-19264T (=DSM 44701T), isolated from a smear-ripened cheese.</title>
        <authorList>
            <consortium name="US DOE Joint Genome Institute (JGI-PGF)"/>
            <person name="Walter F."/>
            <person name="Albersmeier A."/>
            <person name="Kalinowski J."/>
            <person name="Ruckert C."/>
        </authorList>
    </citation>
    <scope>NUCLEOTIDE SEQUENCE</scope>
    <source>
        <strain evidence="10">CCM 8711</strain>
    </source>
</reference>
<dbReference type="InterPro" id="IPR032311">
    <property type="entry name" value="DUF4982"/>
</dbReference>
<dbReference type="RefSeq" id="WP_188413619.1">
    <property type="nucleotide sequence ID" value="NZ_BMDO01000001.1"/>
</dbReference>
<gene>
    <name evidence="10" type="ORF">GCM10011425_05870</name>
</gene>
<sequence>MSALIKRILLLVLSMPVCLSFAQQRIKTSVNTNWQFYKGDIAGYPEKAANVKWEAVNIPHSWNTADVTDDEKGYYRGTGWYTKGLSIPMTWQEKEVSLYFEGASQTAEVYVNGHKAGSHIGGYTAFNVPIKKFLKFGADAVNTVAIKVDNKYDESIPPLTADFTFFGGIYRDVYLVATDAVHFDTDNNASDGVFVSTPKVSAAAANVNVAGSFVNQSGKAKTVQLITQITDKEGKLIIQKQSKLKAGAGQKVNFQQLITGVNKPNLWSPESPYLYKVTSVLVDTDTGKPVDEVSNPLGFRWFNFDAAKGFFLNGKHYKLMGASRHQDYKDMANALPDAMHVNDVELLKNMGANFLRVAHYPQDPAVLQACDRLGILASVETPIVNQITESEVFAQNCKNMQVEMIKQSFNHPSVVIWAYMNEVLLRLPYASEPEKRKTYLHSVAALAQQLEDITRKEDSSRYTMIPNHGAFELYNNAGLTKIPKIVGWNLYQGWYGGGLEGFAKYLDEHHRVLPNTPMIVTEYGADADPRVHSLQPVRFDKSNEYAVLYHKAYIKAVNERPFVMGAAIWNLADFNSETRAESMPHINNKGITTIDRQPKDSYRLYKAAMWQQPYVAIASKQWTLRSGIAEADDRLQCTQPVEVFSNQPEVTLIVNGVQLSTAKTVEHAALFNVPFVNGENKLQATTVVNGKTYTDEAVINFKLIPHTLKSETMPFTELNVSLGDKRYIVDEKLQQIWVPEQPYESGSWGYIGGEVYSMKGNGRIPYGSDKDILGTDNDPVYETQRVGIEQFKLDVPDGAYEVTLHFAELVSAKKGEELVYNLSSGSNAQPKMEAADRAFDVMINGTTVVSDLNNKNYLEPEKAYSSKVVVNVTAGKGITIGFKPVTGKTILNGLQVRKVY</sequence>
<evidence type="ECO:0000259" key="8">
    <source>
        <dbReference type="Pfam" id="PF11721"/>
    </source>
</evidence>
<dbReference type="PANTHER" id="PTHR42732:SF1">
    <property type="entry name" value="BETA-MANNOSIDASE"/>
    <property type="match status" value="1"/>
</dbReference>
<dbReference type="InterPro" id="IPR013783">
    <property type="entry name" value="Ig-like_fold"/>
</dbReference>
<dbReference type="PRINTS" id="PR00132">
    <property type="entry name" value="GLHYDRLASE2"/>
</dbReference>
<evidence type="ECO:0000259" key="6">
    <source>
        <dbReference type="Pfam" id="PF02836"/>
    </source>
</evidence>
<evidence type="ECO:0000256" key="2">
    <source>
        <dbReference type="ARBA" id="ARBA00022801"/>
    </source>
</evidence>
<dbReference type="SUPFAM" id="SSF49303">
    <property type="entry name" value="beta-Galactosidase/glucuronidase domain"/>
    <property type="match status" value="1"/>
</dbReference>
<dbReference type="GO" id="GO:0004553">
    <property type="term" value="F:hydrolase activity, hydrolyzing O-glycosyl compounds"/>
    <property type="evidence" value="ECO:0007669"/>
    <property type="project" value="InterPro"/>
</dbReference>